<dbReference type="GO" id="GO:0033314">
    <property type="term" value="P:mitotic DNA replication checkpoint signaling"/>
    <property type="evidence" value="ECO:0007669"/>
    <property type="project" value="TreeGrafter"/>
</dbReference>
<gene>
    <name evidence="5" type="ORF">LCOR_10919.1</name>
</gene>
<dbReference type="InterPro" id="IPR046938">
    <property type="entry name" value="DNA_clamp_sf"/>
</dbReference>
<accession>A0A068SDS0</accession>
<dbReference type="STRING" id="1263082.A0A068SDS0"/>
<dbReference type="GO" id="GO:0000724">
    <property type="term" value="P:double-strand break repair via homologous recombination"/>
    <property type="evidence" value="ECO:0007669"/>
    <property type="project" value="TreeGrafter"/>
</dbReference>
<dbReference type="GO" id="GO:0006289">
    <property type="term" value="P:nucleotide-excision repair"/>
    <property type="evidence" value="ECO:0007669"/>
    <property type="project" value="TreeGrafter"/>
</dbReference>
<dbReference type="InterPro" id="IPR007150">
    <property type="entry name" value="HUS1/Mec3"/>
</dbReference>
<dbReference type="PIRSF" id="PIRSF011312">
    <property type="entry name" value="Cell_cycle_HUS1"/>
    <property type="match status" value="1"/>
</dbReference>
<sequence>MRFKANLTNPTALHKIAQTFEKLGSTCIVSLSNSTVQLIKLRDSDSGVQAWTKFDPSLIFQAFRIESAYNNQIYLSLAIDDLVRATRTAQQCSDIQLALRKKRNTTILDWSMVTQNRGGSTTIIGQEICVSLIPHDRWRTFREPLFGGYPDSYIRLPDLMSLKSSATRLKSLSKYLIISANMEGTLKLRVETDLVQCESIYHHLENPRIENYTPSGDPADFQSVKISSEDFVNILNSHHLDPVRTVCAIHDKLQVTFYVYVDLEAHQSNPTFAIAGTQETSVTFHLPVYHN</sequence>
<dbReference type="Pfam" id="PF04005">
    <property type="entry name" value="Hus1"/>
    <property type="match status" value="1"/>
</dbReference>
<dbReference type="GO" id="GO:0044778">
    <property type="term" value="P:meiotic DNA integrity checkpoint signaling"/>
    <property type="evidence" value="ECO:0007669"/>
    <property type="project" value="TreeGrafter"/>
</dbReference>
<dbReference type="Proteomes" id="UP000027586">
    <property type="component" value="Unassembled WGS sequence"/>
</dbReference>
<name>A0A068SDS0_9FUNG</name>
<dbReference type="GO" id="GO:0000723">
    <property type="term" value="P:telomere maintenance"/>
    <property type="evidence" value="ECO:0007669"/>
    <property type="project" value="TreeGrafter"/>
</dbReference>
<dbReference type="OrthoDB" id="337750at2759"/>
<evidence type="ECO:0000256" key="4">
    <source>
        <dbReference type="PIRNR" id="PIRNR011312"/>
    </source>
</evidence>
<evidence type="ECO:0000256" key="2">
    <source>
        <dbReference type="ARBA" id="ARBA00005563"/>
    </source>
</evidence>
<dbReference type="VEuPathDB" id="FungiDB:LCOR_10919.1"/>
<dbReference type="GO" id="GO:0030896">
    <property type="term" value="C:checkpoint clamp complex"/>
    <property type="evidence" value="ECO:0007669"/>
    <property type="project" value="InterPro"/>
</dbReference>
<proteinExistence type="inferred from homology"/>
<keyword evidence="3" id="KW-0539">Nucleus</keyword>
<evidence type="ECO:0000256" key="3">
    <source>
        <dbReference type="ARBA" id="ARBA00023242"/>
    </source>
</evidence>
<comment type="similarity">
    <text evidence="2 4">Belongs to the HUS1 family.</text>
</comment>
<dbReference type="Gene3D" id="3.70.10.10">
    <property type="match status" value="1"/>
</dbReference>
<organism evidence="5 6">
    <name type="scientific">Lichtheimia corymbifera JMRC:FSU:9682</name>
    <dbReference type="NCBI Taxonomy" id="1263082"/>
    <lineage>
        <taxon>Eukaryota</taxon>
        <taxon>Fungi</taxon>
        <taxon>Fungi incertae sedis</taxon>
        <taxon>Mucoromycota</taxon>
        <taxon>Mucoromycotina</taxon>
        <taxon>Mucoromycetes</taxon>
        <taxon>Mucorales</taxon>
        <taxon>Lichtheimiaceae</taxon>
        <taxon>Lichtheimia</taxon>
    </lineage>
</organism>
<dbReference type="GO" id="GO:0005730">
    <property type="term" value="C:nucleolus"/>
    <property type="evidence" value="ECO:0007669"/>
    <property type="project" value="InterPro"/>
</dbReference>
<dbReference type="PANTHER" id="PTHR12900">
    <property type="entry name" value="MITOTIC AND DNA DAMAGE CHECKPOINT PROTEIN HUS1"/>
    <property type="match status" value="1"/>
</dbReference>
<comment type="subcellular location">
    <subcellularLocation>
        <location evidence="1">Nucleus</location>
    </subcellularLocation>
</comment>
<protein>
    <recommendedName>
        <fullName evidence="4">Checkpoint protein</fullName>
    </recommendedName>
</protein>
<dbReference type="AlphaFoldDB" id="A0A068SDS0"/>
<evidence type="ECO:0000256" key="1">
    <source>
        <dbReference type="ARBA" id="ARBA00004123"/>
    </source>
</evidence>
<dbReference type="GO" id="GO:0031573">
    <property type="term" value="P:mitotic intra-S DNA damage checkpoint signaling"/>
    <property type="evidence" value="ECO:0007669"/>
    <property type="project" value="TreeGrafter"/>
</dbReference>
<dbReference type="InterPro" id="IPR016580">
    <property type="entry name" value="HUS1"/>
</dbReference>
<dbReference type="PANTHER" id="PTHR12900:SF0">
    <property type="entry name" value="CHECKPOINT PROTEIN"/>
    <property type="match status" value="1"/>
</dbReference>
<evidence type="ECO:0000313" key="6">
    <source>
        <dbReference type="Proteomes" id="UP000027586"/>
    </source>
</evidence>
<dbReference type="SUPFAM" id="SSF55979">
    <property type="entry name" value="DNA clamp"/>
    <property type="match status" value="1"/>
</dbReference>
<dbReference type="EMBL" id="CBTN010000083">
    <property type="protein sequence ID" value="CDH60130.1"/>
    <property type="molecule type" value="Genomic_DNA"/>
</dbReference>
<dbReference type="GO" id="GO:0035861">
    <property type="term" value="C:site of double-strand break"/>
    <property type="evidence" value="ECO:0007669"/>
    <property type="project" value="TreeGrafter"/>
</dbReference>
<evidence type="ECO:0000313" key="5">
    <source>
        <dbReference type="EMBL" id="CDH60130.1"/>
    </source>
</evidence>
<comment type="caution">
    <text evidence="5">The sequence shown here is derived from an EMBL/GenBank/DDBJ whole genome shotgun (WGS) entry which is preliminary data.</text>
</comment>
<keyword evidence="6" id="KW-1185">Reference proteome</keyword>
<reference evidence="5" key="1">
    <citation type="submission" date="2013-08" db="EMBL/GenBank/DDBJ databases">
        <title>Gene expansion shapes genome architecture in the human pathogen Lichtheimia corymbifera: an evolutionary genomics analysis in the ancient terrestrial Mucorales (Mucoromycotina).</title>
        <authorList>
            <person name="Schwartze V.U."/>
            <person name="Winter S."/>
            <person name="Shelest E."/>
            <person name="Marcet-Houben M."/>
            <person name="Horn F."/>
            <person name="Wehner S."/>
            <person name="Hoffmann K."/>
            <person name="Riege K."/>
            <person name="Sammeth M."/>
            <person name="Nowrousian M."/>
            <person name="Valiante V."/>
            <person name="Linde J."/>
            <person name="Jacobsen I.D."/>
            <person name="Marz M."/>
            <person name="Brakhage A.A."/>
            <person name="Gabaldon T."/>
            <person name="Bocker S."/>
            <person name="Voigt K."/>
        </authorList>
    </citation>
    <scope>NUCLEOTIDE SEQUENCE [LARGE SCALE GENOMIC DNA]</scope>
    <source>
        <strain evidence="5">FSU 9682</strain>
    </source>
</reference>